<protein>
    <recommendedName>
        <fullName evidence="1">Carbohydrate kinase FGGY N-terminal domain-containing protein</fullName>
    </recommendedName>
</protein>
<dbReference type="InterPro" id="IPR018484">
    <property type="entry name" value="FGGY_N"/>
</dbReference>
<gene>
    <name evidence="2" type="ORF">CGW93_02035</name>
</gene>
<dbReference type="InterPro" id="IPR043129">
    <property type="entry name" value="ATPase_NBD"/>
</dbReference>
<feature type="domain" description="Carbohydrate kinase FGGY N-terminal" evidence="1">
    <location>
        <begin position="4"/>
        <end position="89"/>
    </location>
</feature>
<dbReference type="Proteomes" id="UP000216312">
    <property type="component" value="Unassembled WGS sequence"/>
</dbReference>
<dbReference type="SUPFAM" id="SSF53067">
    <property type="entry name" value="Actin-like ATPase domain"/>
    <property type="match status" value="1"/>
</dbReference>
<accession>A0A257LUA7</accession>
<dbReference type="Pfam" id="PF00370">
    <property type="entry name" value="FGGY_N"/>
    <property type="match status" value="1"/>
</dbReference>
<evidence type="ECO:0000313" key="3">
    <source>
        <dbReference type="Proteomes" id="UP000216312"/>
    </source>
</evidence>
<evidence type="ECO:0000259" key="1">
    <source>
        <dbReference type="Pfam" id="PF00370"/>
    </source>
</evidence>
<dbReference type="EMBL" id="NMUJ01000017">
    <property type="protein sequence ID" value="OYV03194.1"/>
    <property type="molecule type" value="Genomic_DNA"/>
</dbReference>
<dbReference type="AlphaFoldDB" id="A0A257LUA7"/>
<name>A0A257LUA7_UNCW3</name>
<proteinExistence type="predicted"/>
<comment type="caution">
    <text evidence="2">The sequence shown here is derived from an EMBL/GenBank/DDBJ whole genome shotgun (WGS) entry which is preliminary data.</text>
</comment>
<reference evidence="3" key="1">
    <citation type="submission" date="2017-07" db="EMBL/GenBank/DDBJ databases">
        <title>Novel pathways for hydrocarbon cycling and metabolic interdependencies in hydrothermal sediment communities.</title>
        <authorList>
            <person name="Dombrowski N."/>
            <person name="Seitz K."/>
            <person name="Teske A."/>
            <person name="Baker B."/>
        </authorList>
    </citation>
    <scope>NUCLEOTIDE SEQUENCE [LARGE SCALE GENOMIC DNA]</scope>
</reference>
<evidence type="ECO:0000313" key="2">
    <source>
        <dbReference type="EMBL" id="OYV03194.1"/>
    </source>
</evidence>
<dbReference type="Gene3D" id="3.30.420.40">
    <property type="match status" value="1"/>
</dbReference>
<dbReference type="GO" id="GO:0016301">
    <property type="term" value="F:kinase activity"/>
    <property type="evidence" value="ECO:0007669"/>
    <property type="project" value="InterPro"/>
</dbReference>
<dbReference type="GO" id="GO:0005975">
    <property type="term" value="P:carbohydrate metabolic process"/>
    <property type="evidence" value="ECO:0007669"/>
    <property type="project" value="InterPro"/>
</dbReference>
<organism evidence="2 3">
    <name type="scientific">candidate division WOR-3 bacterium 4484_18</name>
    <dbReference type="NCBI Taxonomy" id="2020626"/>
    <lineage>
        <taxon>Bacteria</taxon>
        <taxon>Bacteria division WOR-3</taxon>
    </lineage>
</organism>
<sequence length="117" mass="13276">MHKYALGLDFGTESLRVVLMDLDTGEQFTTKSRYRWGVMDEYLKDKVQLPEDWALQDAEDYLQAMGEAIPQVLKLADITSDSVVSIGIAFTAIYIRTACICEAVETSWCKGRDSYHQ</sequence>